<dbReference type="Proteomes" id="UP001189122">
    <property type="component" value="Unassembled WGS sequence"/>
</dbReference>
<dbReference type="EMBL" id="CACRZD030000007">
    <property type="protein sequence ID" value="CAA6662643.1"/>
    <property type="molecule type" value="Genomic_DNA"/>
</dbReference>
<evidence type="ECO:0000313" key="2">
    <source>
        <dbReference type="EMBL" id="CAA2623079.1"/>
    </source>
</evidence>
<name>A0A7I8IYJ1_SPIIN</name>
<sequence length="82" mass="8527">MGRTARRRHDGNGAGSEENTGRGTVRGGGCGGGSAYRGAARAAVAAVPTLVEARREAIAVPGRCCKIAYNRTASDKLKLRRQ</sequence>
<feature type="compositionally biased region" description="Gly residues" evidence="1">
    <location>
        <begin position="24"/>
        <end position="35"/>
    </location>
</feature>
<protein>
    <submittedName>
        <fullName evidence="2">Uncharacterized protein</fullName>
    </submittedName>
</protein>
<organism evidence="2">
    <name type="scientific">Spirodela intermedia</name>
    <name type="common">Intermediate duckweed</name>
    <dbReference type="NCBI Taxonomy" id="51605"/>
    <lineage>
        <taxon>Eukaryota</taxon>
        <taxon>Viridiplantae</taxon>
        <taxon>Streptophyta</taxon>
        <taxon>Embryophyta</taxon>
        <taxon>Tracheophyta</taxon>
        <taxon>Spermatophyta</taxon>
        <taxon>Magnoliopsida</taxon>
        <taxon>Liliopsida</taxon>
        <taxon>Araceae</taxon>
        <taxon>Lemnoideae</taxon>
        <taxon>Spirodela</taxon>
    </lineage>
</organism>
<accession>A0A7I8IYJ1</accession>
<dbReference type="EMBL" id="LR743594">
    <property type="protein sequence ID" value="CAA2623079.1"/>
    <property type="molecule type" value="Genomic_DNA"/>
</dbReference>
<proteinExistence type="predicted"/>
<gene>
    <name evidence="2" type="ORF">SI7747_07009028</name>
</gene>
<evidence type="ECO:0000256" key="1">
    <source>
        <dbReference type="SAM" id="MobiDB-lite"/>
    </source>
</evidence>
<feature type="region of interest" description="Disordered" evidence="1">
    <location>
        <begin position="1"/>
        <end position="36"/>
    </location>
</feature>
<evidence type="ECO:0000313" key="3">
    <source>
        <dbReference type="Proteomes" id="UP001189122"/>
    </source>
</evidence>
<reference evidence="2 3" key="1">
    <citation type="submission" date="2019-12" db="EMBL/GenBank/DDBJ databases">
        <authorList>
            <person name="Scholz U."/>
            <person name="Mascher M."/>
            <person name="Fiebig A."/>
        </authorList>
    </citation>
    <scope>NUCLEOTIDE SEQUENCE</scope>
</reference>
<keyword evidence="3" id="KW-1185">Reference proteome</keyword>
<dbReference type="AlphaFoldDB" id="A0A7I8IYJ1"/>